<evidence type="ECO:0000313" key="7">
    <source>
        <dbReference type="Proteomes" id="UP000285768"/>
    </source>
</evidence>
<evidence type="ECO:0000256" key="4">
    <source>
        <dbReference type="PROSITE-ProRule" id="PRU00289"/>
    </source>
</evidence>
<dbReference type="InterPro" id="IPR050206">
    <property type="entry name" value="FtsK/SpoIIIE/SftA"/>
</dbReference>
<accession>A0ABX5QCE6</accession>
<dbReference type="PANTHER" id="PTHR22683:SF1">
    <property type="entry name" value="TYPE VII SECRETION SYSTEM PROTEIN ESSC"/>
    <property type="match status" value="1"/>
</dbReference>
<dbReference type="InterPro" id="IPR003593">
    <property type="entry name" value="AAA+_ATPase"/>
</dbReference>
<feature type="domain" description="FtsK" evidence="5">
    <location>
        <begin position="629"/>
        <end position="808"/>
    </location>
</feature>
<evidence type="ECO:0000313" key="6">
    <source>
        <dbReference type="EMBL" id="QAB16731.1"/>
    </source>
</evidence>
<keyword evidence="7" id="KW-1185">Reference proteome</keyword>
<reference evidence="6 7" key="1">
    <citation type="submission" date="2019-01" db="EMBL/GenBank/DDBJ databases">
        <title>Leucobacter muris sp. nov. isolated from the nose of a laboratory mouse.</title>
        <authorList>
            <person name="Benga L."/>
            <person name="Sproeer C."/>
            <person name="Schumann P."/>
            <person name="Verbarg S."/>
            <person name="Bunk B."/>
            <person name="Engelhardt E."/>
            <person name="Benten P.M."/>
            <person name="Sager M."/>
        </authorList>
    </citation>
    <scope>NUCLEOTIDE SEQUENCE [LARGE SCALE GENOMIC DNA]</scope>
    <source>
        <strain evidence="6 7">DSM 101948</strain>
    </source>
</reference>
<evidence type="ECO:0000256" key="1">
    <source>
        <dbReference type="ARBA" id="ARBA00022737"/>
    </source>
</evidence>
<dbReference type="Proteomes" id="UP000285768">
    <property type="component" value="Chromosome"/>
</dbReference>
<protein>
    <submittedName>
        <fullName evidence="6">Type VII secretion protein EccCb</fullName>
    </submittedName>
</protein>
<feature type="binding site" evidence="4">
    <location>
        <begin position="653"/>
        <end position="660"/>
    </location>
    <ligand>
        <name>ATP</name>
        <dbReference type="ChEBI" id="CHEBI:30616"/>
    </ligand>
</feature>
<dbReference type="InterPro" id="IPR027417">
    <property type="entry name" value="P-loop_NTPase"/>
</dbReference>
<dbReference type="EMBL" id="CP035037">
    <property type="protein sequence ID" value="QAB16731.1"/>
    <property type="molecule type" value="Genomic_DNA"/>
</dbReference>
<feature type="domain" description="FtsK" evidence="5">
    <location>
        <begin position="349"/>
        <end position="540"/>
    </location>
</feature>
<organism evidence="6 7">
    <name type="scientific">Leucobacter muris</name>
    <dbReference type="NCBI Taxonomy" id="1935379"/>
    <lineage>
        <taxon>Bacteria</taxon>
        <taxon>Bacillati</taxon>
        <taxon>Actinomycetota</taxon>
        <taxon>Actinomycetes</taxon>
        <taxon>Micrococcales</taxon>
        <taxon>Microbacteriaceae</taxon>
        <taxon>Leucobacter</taxon>
    </lineage>
</organism>
<feature type="binding site" evidence="4">
    <location>
        <begin position="31"/>
        <end position="38"/>
    </location>
    <ligand>
        <name>ATP</name>
        <dbReference type="ChEBI" id="CHEBI:30616"/>
    </ligand>
</feature>
<keyword evidence="3 4" id="KW-0067">ATP-binding</keyword>
<name>A0ABX5QCE6_9MICO</name>
<dbReference type="Gene3D" id="3.40.50.300">
    <property type="entry name" value="P-loop containing nucleotide triphosphate hydrolases"/>
    <property type="match status" value="3"/>
</dbReference>
<dbReference type="PANTHER" id="PTHR22683">
    <property type="entry name" value="SPORULATION PROTEIN RELATED"/>
    <property type="match status" value="1"/>
</dbReference>
<feature type="domain" description="FtsK" evidence="5">
    <location>
        <begin position="8"/>
        <end position="208"/>
    </location>
</feature>
<dbReference type="RefSeq" id="WP_128386074.1">
    <property type="nucleotide sequence ID" value="NZ_CP035037.1"/>
</dbReference>
<feature type="binding site" evidence="4">
    <location>
        <begin position="367"/>
        <end position="374"/>
    </location>
    <ligand>
        <name>ATP</name>
        <dbReference type="ChEBI" id="CHEBI:30616"/>
    </ligand>
</feature>
<gene>
    <name evidence="6" type="primary">eccCb</name>
    <name evidence="6" type="ORF">Leucomu_01230</name>
</gene>
<dbReference type="PROSITE" id="PS50901">
    <property type="entry name" value="FTSK"/>
    <property type="match status" value="3"/>
</dbReference>
<sequence length="845" mass="90428">MIGSGPHGAPVSLDLKEAAQGGMGPHGICIGATGSGKSEFLRTLVLGLAASHGPDDLAMILVDYKGGAAFSPFQPLPQVAGVIDNLEGEAGLIERARASISGEIVRRQQQLKDAGMLASITEYRAARELRPSLDPMPHLLILLDEFGELLTAEPEFIDLLLQIGRIGRSIGVHMLLSSQRIEAGKLRGLDTFLSYRIGLRTFSEQESHTVLGTPDAFHLPSAPGGGYLKVDSSVYTRFQSGFVSGPLPGPDRLAEEVPSVPFPLPGDNSIEMQLAAYLGRPAPVPDERRNAPTVVEESVRLLRDGAPPTASIWLPPLPARFPLLSVIDSERKPLEVPVGLIDDPARQHQGPWTLDLDRAGGHFAVIGSPQSGRSTFLRTVAAGISTTMPPTRATVYALDLTGAGLTRIAGFPHVGGVGVRGDVERQTRMLEELHGMLRQRERLFRELQIESLGHFRALHGAGRVPGIVSADVVLIVDGYGLARTEFTMLEEPLSELLQRGGSFGIHLVFSLTRWAELPMRLQPLVGNRIELRLNDPGESTIARKLAATITQPGRALTGERLFAQVALPTADTVPDELVGESLAELAERTAASWTGPSAAPVRLLPEVLDVAELPGASEEPLRLPFGLRQDTMDVCALDLENSAGQDQHLLVLGDSGSGKTNLLSVLLDGLVTRRTPEEAVVALMSPRGTLADQVPEDYLGGSATDGRRARELSAALALELEKRRLGEASPELRIYAVVDDFDVLAAGNTAPLEPLLPYLPQARDLGLTVWVTRPVAGAARALYEPALQMLRDLGATGVLLSGERGEGQLWPGVVAHQAIPGRARILRRGEPPRLIQIAVRGADLA</sequence>
<dbReference type="InterPro" id="IPR002543">
    <property type="entry name" value="FtsK_dom"/>
</dbReference>
<dbReference type="Pfam" id="PF01580">
    <property type="entry name" value="FtsK_SpoIIIE"/>
    <property type="match status" value="3"/>
</dbReference>
<evidence type="ECO:0000256" key="3">
    <source>
        <dbReference type="ARBA" id="ARBA00022840"/>
    </source>
</evidence>
<dbReference type="NCBIfam" id="TIGR03925">
    <property type="entry name" value="T7SS_EccC_b"/>
    <property type="match status" value="1"/>
</dbReference>
<evidence type="ECO:0000256" key="2">
    <source>
        <dbReference type="ARBA" id="ARBA00022741"/>
    </source>
</evidence>
<evidence type="ECO:0000259" key="5">
    <source>
        <dbReference type="PROSITE" id="PS50901"/>
    </source>
</evidence>
<keyword evidence="2 4" id="KW-0547">Nucleotide-binding</keyword>
<proteinExistence type="predicted"/>
<dbReference type="SUPFAM" id="SSF52540">
    <property type="entry name" value="P-loop containing nucleoside triphosphate hydrolases"/>
    <property type="match status" value="3"/>
</dbReference>
<dbReference type="InterPro" id="IPR023837">
    <property type="entry name" value="EccCb-like_Actinobacteria"/>
</dbReference>
<dbReference type="SMART" id="SM00382">
    <property type="entry name" value="AAA"/>
    <property type="match status" value="3"/>
</dbReference>
<keyword evidence="1" id="KW-0677">Repeat</keyword>